<name>A0AAV6XJD3_9LAMI</name>
<comment type="caution">
    <text evidence="2">The sequence shown here is derived from an EMBL/GenBank/DDBJ whole genome shotgun (WGS) entry which is preliminary data.</text>
</comment>
<dbReference type="Proteomes" id="UP000826271">
    <property type="component" value="Unassembled WGS sequence"/>
</dbReference>
<gene>
    <name evidence="2" type="ORF">BUALT_Bualt05G0093700</name>
</gene>
<organism evidence="2 3">
    <name type="scientific">Buddleja alternifolia</name>
    <dbReference type="NCBI Taxonomy" id="168488"/>
    <lineage>
        <taxon>Eukaryota</taxon>
        <taxon>Viridiplantae</taxon>
        <taxon>Streptophyta</taxon>
        <taxon>Embryophyta</taxon>
        <taxon>Tracheophyta</taxon>
        <taxon>Spermatophyta</taxon>
        <taxon>Magnoliopsida</taxon>
        <taxon>eudicotyledons</taxon>
        <taxon>Gunneridae</taxon>
        <taxon>Pentapetalae</taxon>
        <taxon>asterids</taxon>
        <taxon>lamiids</taxon>
        <taxon>Lamiales</taxon>
        <taxon>Scrophulariaceae</taxon>
        <taxon>Buddlejeae</taxon>
        <taxon>Buddleja</taxon>
    </lineage>
</organism>
<keyword evidence="3" id="KW-1185">Reference proteome</keyword>
<sequence length="177" mass="19894">MTSILASNPPIRLPAVGDNFNHLHKGIDCRTLPFLYSNPSSSHIRASVSGSPKRRRIRGSWALFAGKVEDASEGDDDDDDDSEDDVNGEDSQQSKIGPVNRDIVRERLEKIVGVDDSSFSGIDLATLIRNKYGKSYDVQLIKKEFMGRNLLALNVMWKYMEQVSCVLSISHSRLRYY</sequence>
<dbReference type="AlphaFoldDB" id="A0AAV6XJD3"/>
<reference evidence="2" key="1">
    <citation type="submission" date="2019-10" db="EMBL/GenBank/DDBJ databases">
        <authorList>
            <person name="Zhang R."/>
            <person name="Pan Y."/>
            <person name="Wang J."/>
            <person name="Ma R."/>
            <person name="Yu S."/>
        </authorList>
    </citation>
    <scope>NUCLEOTIDE SEQUENCE</scope>
    <source>
        <strain evidence="2">LA-IB0</strain>
        <tissue evidence="2">Leaf</tissue>
    </source>
</reference>
<evidence type="ECO:0000313" key="3">
    <source>
        <dbReference type="Proteomes" id="UP000826271"/>
    </source>
</evidence>
<evidence type="ECO:0000313" key="2">
    <source>
        <dbReference type="EMBL" id="KAG8382593.1"/>
    </source>
</evidence>
<dbReference type="PANTHER" id="PTHR35126">
    <property type="entry name" value="SLR0598 PROTEIN"/>
    <property type="match status" value="1"/>
</dbReference>
<dbReference type="Gene3D" id="3.30.428.40">
    <property type="entry name" value="Protein of unknown function DUF3067"/>
    <property type="match status" value="1"/>
</dbReference>
<accession>A0AAV6XJD3</accession>
<protein>
    <submittedName>
        <fullName evidence="2">Uncharacterized protein</fullName>
    </submittedName>
</protein>
<dbReference type="PANTHER" id="PTHR35126:SF1">
    <property type="entry name" value="DUF3067 DOMAIN-CONTAINING PROTEIN"/>
    <property type="match status" value="1"/>
</dbReference>
<feature type="region of interest" description="Disordered" evidence="1">
    <location>
        <begin position="70"/>
        <end position="99"/>
    </location>
</feature>
<feature type="compositionally biased region" description="Acidic residues" evidence="1">
    <location>
        <begin position="71"/>
        <end position="88"/>
    </location>
</feature>
<dbReference type="Pfam" id="PF11267">
    <property type="entry name" value="DUF3067"/>
    <property type="match status" value="1"/>
</dbReference>
<dbReference type="EMBL" id="WHWC01000005">
    <property type="protein sequence ID" value="KAG8382593.1"/>
    <property type="molecule type" value="Genomic_DNA"/>
</dbReference>
<proteinExistence type="predicted"/>
<dbReference type="InterPro" id="IPR021420">
    <property type="entry name" value="DUF3067"/>
</dbReference>
<evidence type="ECO:0000256" key="1">
    <source>
        <dbReference type="SAM" id="MobiDB-lite"/>
    </source>
</evidence>